<protein>
    <recommendedName>
        <fullName evidence="2">PKD domain-containing protein</fullName>
    </recommendedName>
</protein>
<evidence type="ECO:0000256" key="1">
    <source>
        <dbReference type="SAM" id="Phobius"/>
    </source>
</evidence>
<dbReference type="InterPro" id="IPR013783">
    <property type="entry name" value="Ig-like_fold"/>
</dbReference>
<evidence type="ECO:0000313" key="4">
    <source>
        <dbReference type="Proteomes" id="UP000034090"/>
    </source>
</evidence>
<name>A0A0G1DMG0_9BACT</name>
<feature type="domain" description="PKD" evidence="2">
    <location>
        <begin position="53"/>
        <end position="96"/>
    </location>
</feature>
<comment type="caution">
    <text evidence="3">The sequence shown here is derived from an EMBL/GenBank/DDBJ whole genome shotgun (WGS) entry which is preliminary data.</text>
</comment>
<dbReference type="STRING" id="1618578.UV74_C0002G0043"/>
<dbReference type="InterPro" id="IPR035986">
    <property type="entry name" value="PKD_dom_sf"/>
</dbReference>
<dbReference type="InterPro" id="IPR000601">
    <property type="entry name" value="PKD_dom"/>
</dbReference>
<dbReference type="Gene3D" id="2.60.40.10">
    <property type="entry name" value="Immunoglobulins"/>
    <property type="match status" value="1"/>
</dbReference>
<keyword evidence="1" id="KW-0812">Transmembrane</keyword>
<keyword evidence="1" id="KW-1133">Transmembrane helix</keyword>
<reference evidence="3 4" key="1">
    <citation type="journal article" date="2015" name="Nature">
        <title>rRNA introns, odd ribosomes, and small enigmatic genomes across a large radiation of phyla.</title>
        <authorList>
            <person name="Brown C.T."/>
            <person name="Hug L.A."/>
            <person name="Thomas B.C."/>
            <person name="Sharon I."/>
            <person name="Castelle C.J."/>
            <person name="Singh A."/>
            <person name="Wilkins M.J."/>
            <person name="Williams K.H."/>
            <person name="Banfield J.F."/>
        </authorList>
    </citation>
    <scope>NUCLEOTIDE SEQUENCE [LARGE SCALE GENOMIC DNA]</scope>
</reference>
<gene>
    <name evidence="3" type="ORF">UV74_C0002G0043</name>
</gene>
<evidence type="ECO:0000259" key="2">
    <source>
        <dbReference type="PROSITE" id="PS50093"/>
    </source>
</evidence>
<organism evidence="3 4">
    <name type="scientific">Candidatus Woesebacteria bacterium GW2011_GWB1_43_14</name>
    <dbReference type="NCBI Taxonomy" id="1618578"/>
    <lineage>
        <taxon>Bacteria</taxon>
        <taxon>Candidatus Woeseibacteriota</taxon>
    </lineage>
</organism>
<dbReference type="Proteomes" id="UP000034090">
    <property type="component" value="Unassembled WGS sequence"/>
</dbReference>
<accession>A0A0G1DMG0</accession>
<dbReference type="AlphaFoldDB" id="A0A0G1DMG0"/>
<keyword evidence="1" id="KW-0472">Membrane</keyword>
<feature type="transmembrane region" description="Helical" evidence="1">
    <location>
        <begin position="132"/>
        <end position="151"/>
    </location>
</feature>
<dbReference type="SUPFAM" id="SSF49299">
    <property type="entry name" value="PKD domain"/>
    <property type="match status" value="1"/>
</dbReference>
<proteinExistence type="predicted"/>
<sequence length="164" mass="17950">MKLIFKTVIIFTVGFLGFLALSRLETKASDPVAECLAISPNEGQAPLEVKLISGEAASQYMFDFGDGSELAVVEKASVDHVYEKPGYFISSVIVNDKKCRKLVSVYREVRVMGVSDSNGGRIISSLLTDIDVSLWFSLFILLLGLGAISRYEITKTVDKSTTNK</sequence>
<dbReference type="PROSITE" id="PS50093">
    <property type="entry name" value="PKD"/>
    <property type="match status" value="1"/>
</dbReference>
<evidence type="ECO:0000313" key="3">
    <source>
        <dbReference type="EMBL" id="KKS98824.1"/>
    </source>
</evidence>
<dbReference type="EMBL" id="LCFQ01000002">
    <property type="protein sequence ID" value="KKS98824.1"/>
    <property type="molecule type" value="Genomic_DNA"/>
</dbReference>
<dbReference type="Pfam" id="PF18911">
    <property type="entry name" value="PKD_4"/>
    <property type="match status" value="1"/>
</dbReference>